<organism evidence="6 7">
    <name type="scientific">Candidatus Thermokryptus mobilis</name>
    <dbReference type="NCBI Taxonomy" id="1643428"/>
    <lineage>
        <taxon>Bacteria</taxon>
        <taxon>Pseudomonadati</taxon>
        <taxon>Candidatus Kryptoniota</taxon>
        <taxon>Candidatus Thermokryptus</taxon>
    </lineage>
</organism>
<evidence type="ECO:0000256" key="1">
    <source>
        <dbReference type="ARBA" id="ARBA00023015"/>
    </source>
</evidence>
<evidence type="ECO:0000259" key="5">
    <source>
        <dbReference type="PROSITE" id="PS50977"/>
    </source>
</evidence>
<evidence type="ECO:0000313" key="7">
    <source>
        <dbReference type="Proteomes" id="UP000320623"/>
    </source>
</evidence>
<evidence type="ECO:0000313" key="6">
    <source>
        <dbReference type="EMBL" id="CUU03133.1"/>
    </source>
</evidence>
<name>A0A0S4MZY5_9BACT</name>
<feature type="DNA-binding region" description="H-T-H motif" evidence="4">
    <location>
        <begin position="35"/>
        <end position="54"/>
    </location>
</feature>
<dbReference type="STRING" id="1643428.GCA_001442855_00640"/>
<reference evidence="7" key="1">
    <citation type="submission" date="2015-11" db="EMBL/GenBank/DDBJ databases">
        <authorList>
            <person name="Varghese N."/>
        </authorList>
    </citation>
    <scope>NUCLEOTIDE SEQUENCE [LARGE SCALE GENOMIC DNA]</scope>
</reference>
<dbReference type="PRINTS" id="PR00455">
    <property type="entry name" value="HTHTETR"/>
</dbReference>
<keyword evidence="1" id="KW-0805">Transcription regulation</keyword>
<dbReference type="Proteomes" id="UP000320623">
    <property type="component" value="Unassembled WGS sequence"/>
</dbReference>
<dbReference type="PANTHER" id="PTHR47506">
    <property type="entry name" value="TRANSCRIPTIONAL REGULATORY PROTEIN"/>
    <property type="match status" value="1"/>
</dbReference>
<evidence type="ECO:0000256" key="3">
    <source>
        <dbReference type="ARBA" id="ARBA00023163"/>
    </source>
</evidence>
<dbReference type="OrthoDB" id="9785164at2"/>
<keyword evidence="2 4" id="KW-0238">DNA-binding</keyword>
<dbReference type="GO" id="GO:0003677">
    <property type="term" value="F:DNA binding"/>
    <property type="evidence" value="ECO:0007669"/>
    <property type="project" value="UniProtKB-UniRule"/>
</dbReference>
<dbReference type="AlphaFoldDB" id="A0A0S4MZY5"/>
<dbReference type="EMBL" id="FAOO01000004">
    <property type="protein sequence ID" value="CUU03133.1"/>
    <property type="molecule type" value="Genomic_DNA"/>
</dbReference>
<dbReference type="SUPFAM" id="SSF48498">
    <property type="entry name" value="Tetracyclin repressor-like, C-terminal domain"/>
    <property type="match status" value="1"/>
</dbReference>
<gene>
    <name evidence="6" type="ORF">JGI1_00658</name>
</gene>
<accession>A0A0S4MZY5</accession>
<keyword evidence="7" id="KW-1185">Reference proteome</keyword>
<dbReference type="InterPro" id="IPR009057">
    <property type="entry name" value="Homeodomain-like_sf"/>
</dbReference>
<keyword evidence="3" id="KW-0804">Transcription</keyword>
<dbReference type="SUPFAM" id="SSF46689">
    <property type="entry name" value="Homeodomain-like"/>
    <property type="match status" value="1"/>
</dbReference>
<dbReference type="FunFam" id="1.10.10.60:FF:000141">
    <property type="entry name" value="TetR family transcriptional regulator"/>
    <property type="match status" value="1"/>
</dbReference>
<protein>
    <submittedName>
        <fullName evidence="6">Transcriptional regulator, TetR family</fullName>
    </submittedName>
</protein>
<dbReference type="PROSITE" id="PS50977">
    <property type="entry name" value="HTH_TETR_2"/>
    <property type="match status" value="1"/>
</dbReference>
<feature type="domain" description="HTH tetR-type" evidence="5">
    <location>
        <begin position="12"/>
        <end position="72"/>
    </location>
</feature>
<dbReference type="Gene3D" id="1.10.357.10">
    <property type="entry name" value="Tetracycline Repressor, domain 2"/>
    <property type="match status" value="1"/>
</dbReference>
<dbReference type="PANTHER" id="PTHR47506:SF6">
    <property type="entry name" value="HTH-TYPE TRANSCRIPTIONAL REPRESSOR NEMR"/>
    <property type="match status" value="1"/>
</dbReference>
<dbReference type="RefSeq" id="WP_140944450.1">
    <property type="nucleotide sequence ID" value="NZ_FAOO01000004.1"/>
</dbReference>
<proteinExistence type="predicted"/>
<dbReference type="Pfam" id="PF00440">
    <property type="entry name" value="TetR_N"/>
    <property type="match status" value="1"/>
</dbReference>
<dbReference type="InterPro" id="IPR001647">
    <property type="entry name" value="HTH_TetR"/>
</dbReference>
<sequence>MAKSKRREILKERHKQEIIEAALHLFGTKGYKDTTMEEIAEQAQFSKGAIYSYFKSKKQLFNEILTNLFDRVQSLADEAKRLRGNARDRLRFYALELIKFFLIESKFSFNVMIQAIMQMESDEKESTRNYVLQRLSHISKILTDIIKADIKSGNLKNIDPNLVIMAFNGMLRDVIYGCLIDEVSDASPERIVDSILEIIFDGISKNKKEAEK</sequence>
<evidence type="ECO:0000256" key="4">
    <source>
        <dbReference type="PROSITE-ProRule" id="PRU00335"/>
    </source>
</evidence>
<dbReference type="InterPro" id="IPR036271">
    <property type="entry name" value="Tet_transcr_reg_TetR-rel_C_sf"/>
</dbReference>
<evidence type="ECO:0000256" key="2">
    <source>
        <dbReference type="ARBA" id="ARBA00023125"/>
    </source>
</evidence>
<dbReference type="Gene3D" id="1.10.10.60">
    <property type="entry name" value="Homeodomain-like"/>
    <property type="match status" value="1"/>
</dbReference>